<reference evidence="1 2" key="1">
    <citation type="submission" date="2024-08" db="EMBL/GenBank/DDBJ databases">
        <authorList>
            <person name="Lu H."/>
        </authorList>
    </citation>
    <scope>NUCLEOTIDE SEQUENCE [LARGE SCALE GENOMIC DNA]</scope>
    <source>
        <strain evidence="1 2">BYS78W</strain>
    </source>
</reference>
<dbReference type="EMBL" id="JBIGIC010000013">
    <property type="protein sequence ID" value="MFG6489522.1"/>
    <property type="molecule type" value="Genomic_DNA"/>
</dbReference>
<name>A0ABW7HI61_9BURK</name>
<gene>
    <name evidence="1" type="ORF">ACG04R_22780</name>
</gene>
<dbReference type="RefSeq" id="WP_394415919.1">
    <property type="nucleotide sequence ID" value="NZ_JBIGIC010000013.1"/>
</dbReference>
<organism evidence="1 2">
    <name type="scientific">Pelomonas candidula</name>
    <dbReference type="NCBI Taxonomy" id="3299025"/>
    <lineage>
        <taxon>Bacteria</taxon>
        <taxon>Pseudomonadati</taxon>
        <taxon>Pseudomonadota</taxon>
        <taxon>Betaproteobacteria</taxon>
        <taxon>Burkholderiales</taxon>
        <taxon>Sphaerotilaceae</taxon>
        <taxon>Roseateles</taxon>
    </lineage>
</organism>
<sequence length="49" mass="5546">MPGTGHAGLRDLRVRKCCWTSDPVTGRRATVNREMLDFVFDGSHYQPNP</sequence>
<accession>A0ABW7HI61</accession>
<evidence type="ECO:0000313" key="2">
    <source>
        <dbReference type="Proteomes" id="UP001606134"/>
    </source>
</evidence>
<proteinExistence type="predicted"/>
<comment type="caution">
    <text evidence="1">The sequence shown here is derived from an EMBL/GenBank/DDBJ whole genome shotgun (WGS) entry which is preliminary data.</text>
</comment>
<protein>
    <submittedName>
        <fullName evidence="1">Uncharacterized protein</fullName>
    </submittedName>
</protein>
<dbReference type="Proteomes" id="UP001606134">
    <property type="component" value="Unassembled WGS sequence"/>
</dbReference>
<keyword evidence="2" id="KW-1185">Reference proteome</keyword>
<evidence type="ECO:0000313" key="1">
    <source>
        <dbReference type="EMBL" id="MFG6489522.1"/>
    </source>
</evidence>